<evidence type="ECO:0000313" key="9">
    <source>
        <dbReference type="Proteomes" id="UP000321057"/>
    </source>
</evidence>
<dbReference type="NCBIfam" id="TIGR00686">
    <property type="entry name" value="phnA"/>
    <property type="match status" value="1"/>
</dbReference>
<dbReference type="GeneID" id="93846497"/>
<dbReference type="RefSeq" id="WP_042737758.1">
    <property type="nucleotide sequence ID" value="NZ_BKAX01000006.1"/>
</dbReference>
<dbReference type="AlphaFoldDB" id="A0A0D0SUM4"/>
<dbReference type="Pfam" id="PF08274">
    <property type="entry name" value="Zn_Ribbon_YjdM"/>
    <property type="match status" value="1"/>
</dbReference>
<feature type="domain" description="Protein YjdM C-terminal" evidence="2">
    <location>
        <begin position="45"/>
        <end position="114"/>
    </location>
</feature>
<dbReference type="Pfam" id="PF03831">
    <property type="entry name" value="YjdM"/>
    <property type="match status" value="1"/>
</dbReference>
<organism evidence="5 8">
    <name type="scientific">Staphylococcus gallinarum</name>
    <dbReference type="NCBI Taxonomy" id="1293"/>
    <lineage>
        <taxon>Bacteria</taxon>
        <taxon>Bacillati</taxon>
        <taxon>Bacillota</taxon>
        <taxon>Bacilli</taxon>
        <taxon>Bacillales</taxon>
        <taxon>Staphylococcaceae</taxon>
        <taxon>Staphylococcus</taxon>
    </lineage>
</organism>
<comment type="similarity">
    <text evidence="1">Belongs to the YjdM family.</text>
</comment>
<dbReference type="OrthoDB" id="9810131at2"/>
<evidence type="ECO:0000259" key="3">
    <source>
        <dbReference type="Pfam" id="PF08274"/>
    </source>
</evidence>
<dbReference type="SUPFAM" id="SSF82057">
    <property type="entry name" value="Prokaryotic SH3-related domain"/>
    <property type="match status" value="1"/>
</dbReference>
<evidence type="ECO:0000256" key="1">
    <source>
        <dbReference type="ARBA" id="ARBA00009248"/>
    </source>
</evidence>
<keyword evidence="9" id="KW-1185">Reference proteome</keyword>
<dbReference type="InterPro" id="IPR013988">
    <property type="entry name" value="YjdM_C"/>
</dbReference>
<name>A0A0D0SUM4_STAGA</name>
<dbReference type="Proteomes" id="UP000255277">
    <property type="component" value="Unassembled WGS sequence"/>
</dbReference>
<dbReference type="InterPro" id="IPR004624">
    <property type="entry name" value="YjdM"/>
</dbReference>
<feature type="domain" description="Protein YjdM N-terminal" evidence="3">
    <location>
        <begin position="4"/>
        <end position="33"/>
    </location>
</feature>
<dbReference type="Gene3D" id="2.20.25.10">
    <property type="match status" value="1"/>
</dbReference>
<dbReference type="PANTHER" id="PTHR30305">
    <property type="entry name" value="PROTEIN YJDM-RELATED"/>
    <property type="match status" value="1"/>
</dbReference>
<evidence type="ECO:0000313" key="7">
    <source>
        <dbReference type="Proteomes" id="UP000255277"/>
    </source>
</evidence>
<dbReference type="InterPro" id="IPR013987">
    <property type="entry name" value="YjdM_N"/>
</dbReference>
<dbReference type="PANTHER" id="PTHR30305:SF3">
    <property type="entry name" value="PROTEIN YJDM"/>
    <property type="match status" value="1"/>
</dbReference>
<evidence type="ECO:0000313" key="4">
    <source>
        <dbReference type="EMBL" id="GEQ06336.1"/>
    </source>
</evidence>
<reference evidence="6 7" key="2">
    <citation type="submission" date="2018-06" db="EMBL/GenBank/DDBJ databases">
        <authorList>
            <consortium name="Pathogen Informatics"/>
            <person name="Doyle S."/>
        </authorList>
    </citation>
    <scope>NUCLEOTIDE SEQUENCE [LARGE SCALE GENOMIC DNA]</scope>
    <source>
        <strain evidence="6 7">NCTC12195</strain>
    </source>
</reference>
<dbReference type="SUPFAM" id="SSF57783">
    <property type="entry name" value="Zinc beta-ribbon"/>
    <property type="match status" value="1"/>
</dbReference>
<dbReference type="EMBL" id="UHDK01000001">
    <property type="protein sequence ID" value="SUM31045.1"/>
    <property type="molecule type" value="Genomic_DNA"/>
</dbReference>
<protein>
    <submittedName>
        <fullName evidence="5">Alkylphosphonate utilization protein</fullName>
    </submittedName>
    <submittedName>
        <fullName evidence="6">Putative alkylphosphonate utilization operon protein PhnA</fullName>
    </submittedName>
</protein>
<gene>
    <name evidence="4" type="primary">phnA</name>
    <name evidence="5" type="ORF">BUZ01_06780</name>
    <name evidence="6" type="ORF">NCTC12195_00450</name>
    <name evidence="4" type="ORF">SGA02_21640</name>
</gene>
<dbReference type="Proteomes" id="UP000283576">
    <property type="component" value="Unassembled WGS sequence"/>
</dbReference>
<dbReference type="EMBL" id="BKAX01000006">
    <property type="protein sequence ID" value="GEQ06336.1"/>
    <property type="molecule type" value="Genomic_DNA"/>
</dbReference>
<dbReference type="Gene3D" id="2.30.30.40">
    <property type="entry name" value="SH3 Domains"/>
    <property type="match status" value="1"/>
</dbReference>
<sequence>MESTLPNCPECGSEYTYEDGNLLVCPMCNHEWSAEDDTAVEENEIKDVNGQVLNDGDDVTVIKDLKVKGVSSVIKQGTKVKGIRLVDPEDGHDIDCKVPGIGQVGLKSSVVKKVNK</sequence>
<accession>A0A0D0SUM4</accession>
<dbReference type="Proteomes" id="UP000321057">
    <property type="component" value="Unassembled WGS sequence"/>
</dbReference>
<evidence type="ECO:0000313" key="8">
    <source>
        <dbReference type="Proteomes" id="UP000283576"/>
    </source>
</evidence>
<dbReference type="EMBL" id="QXRZ01000003">
    <property type="protein sequence ID" value="RIL43315.1"/>
    <property type="molecule type" value="Genomic_DNA"/>
</dbReference>
<evidence type="ECO:0000259" key="2">
    <source>
        <dbReference type="Pfam" id="PF03831"/>
    </source>
</evidence>
<proteinExistence type="inferred from homology"/>
<reference evidence="5 8" key="1">
    <citation type="journal article" date="2016" name="Front. Microbiol.">
        <title>Comprehensive Phylogenetic Analysis of Bovine Non-aureus Staphylococci Species Based on Whole-Genome Sequencing.</title>
        <authorList>
            <person name="Naushad S."/>
            <person name="Barkema H.W."/>
            <person name="Luby C."/>
            <person name="Condas L.A."/>
            <person name="Nobrega D.B."/>
            <person name="Carson D.A."/>
            <person name="De Buck J."/>
        </authorList>
    </citation>
    <scope>NUCLEOTIDE SEQUENCE [LARGE SCALE GENOMIC DNA]</scope>
    <source>
        <strain evidence="5 8">SNUC 1388</strain>
    </source>
</reference>
<reference evidence="4 9" key="3">
    <citation type="submission" date="2019-07" db="EMBL/GenBank/DDBJ databases">
        <title>Whole genome shotgun sequence of Staphylococcus gallinarum NBRC 109767.</title>
        <authorList>
            <person name="Hosoyama A."/>
            <person name="Uohara A."/>
            <person name="Ohji S."/>
            <person name="Ichikawa N."/>
        </authorList>
    </citation>
    <scope>NUCLEOTIDE SEQUENCE [LARGE SCALE GENOMIC DNA]</scope>
    <source>
        <strain evidence="4 9">NBRC 109767</strain>
    </source>
</reference>
<evidence type="ECO:0000313" key="5">
    <source>
        <dbReference type="EMBL" id="RIL43315.1"/>
    </source>
</evidence>
<evidence type="ECO:0000313" key="6">
    <source>
        <dbReference type="EMBL" id="SUM31045.1"/>
    </source>
</evidence>